<dbReference type="Proteomes" id="UP000054097">
    <property type="component" value="Unassembled WGS sequence"/>
</dbReference>
<dbReference type="HOGENOM" id="CLU_1533487_0_0_1"/>
<protein>
    <submittedName>
        <fullName evidence="1">Uncharacterized protein</fullName>
    </submittedName>
</protein>
<dbReference type="AlphaFoldDB" id="A0A0C3BA79"/>
<dbReference type="EMBL" id="KN824293">
    <property type="protein sequence ID" value="KIM28366.1"/>
    <property type="molecule type" value="Genomic_DNA"/>
</dbReference>
<proteinExistence type="predicted"/>
<accession>A0A0C3BA79</accession>
<reference evidence="2" key="2">
    <citation type="submission" date="2015-01" db="EMBL/GenBank/DDBJ databases">
        <title>Evolutionary Origins and Diversification of the Mycorrhizal Mutualists.</title>
        <authorList>
            <consortium name="DOE Joint Genome Institute"/>
            <consortium name="Mycorrhizal Genomics Consortium"/>
            <person name="Kohler A."/>
            <person name="Kuo A."/>
            <person name="Nagy L.G."/>
            <person name="Floudas D."/>
            <person name="Copeland A."/>
            <person name="Barry K.W."/>
            <person name="Cichocki N."/>
            <person name="Veneault-Fourrey C."/>
            <person name="LaButti K."/>
            <person name="Lindquist E.A."/>
            <person name="Lipzen A."/>
            <person name="Lundell T."/>
            <person name="Morin E."/>
            <person name="Murat C."/>
            <person name="Riley R."/>
            <person name="Ohm R."/>
            <person name="Sun H."/>
            <person name="Tunlid A."/>
            <person name="Henrissat B."/>
            <person name="Grigoriev I.V."/>
            <person name="Hibbett D.S."/>
            <person name="Martin F."/>
        </authorList>
    </citation>
    <scope>NUCLEOTIDE SEQUENCE [LARGE SCALE GENOMIC DNA]</scope>
    <source>
        <strain evidence="2">MAFF 305830</strain>
    </source>
</reference>
<keyword evidence="2" id="KW-1185">Reference proteome</keyword>
<evidence type="ECO:0000313" key="1">
    <source>
        <dbReference type="EMBL" id="KIM28366.1"/>
    </source>
</evidence>
<evidence type="ECO:0000313" key="2">
    <source>
        <dbReference type="Proteomes" id="UP000054097"/>
    </source>
</evidence>
<gene>
    <name evidence="1" type="ORF">M408DRAFT_23756</name>
</gene>
<organism evidence="1 2">
    <name type="scientific">Serendipita vermifera MAFF 305830</name>
    <dbReference type="NCBI Taxonomy" id="933852"/>
    <lineage>
        <taxon>Eukaryota</taxon>
        <taxon>Fungi</taxon>
        <taxon>Dikarya</taxon>
        <taxon>Basidiomycota</taxon>
        <taxon>Agaricomycotina</taxon>
        <taxon>Agaricomycetes</taxon>
        <taxon>Sebacinales</taxon>
        <taxon>Serendipitaceae</taxon>
        <taxon>Serendipita</taxon>
    </lineage>
</organism>
<name>A0A0C3BA79_SERVB</name>
<sequence>MPIQVMAYRPNAPKAMLRASITDDREERISPRLVDTIMDMTESALQGPQPELDSIDDKPVEADAEARRAKLTAASMSRPELSKNSWANLLWARIDCNASTFIDTVWHRHGSCAVSSLVSTSGGSAPKQATGSLQILSRMYLMPSLKSMGVLEMPQLLIRTWLRTCETTYAKRLGW</sequence>
<reference evidence="1 2" key="1">
    <citation type="submission" date="2014-04" db="EMBL/GenBank/DDBJ databases">
        <authorList>
            <consortium name="DOE Joint Genome Institute"/>
            <person name="Kuo A."/>
            <person name="Zuccaro A."/>
            <person name="Kohler A."/>
            <person name="Nagy L.G."/>
            <person name="Floudas D."/>
            <person name="Copeland A."/>
            <person name="Barry K.W."/>
            <person name="Cichocki N."/>
            <person name="Veneault-Fourrey C."/>
            <person name="LaButti K."/>
            <person name="Lindquist E.A."/>
            <person name="Lipzen A."/>
            <person name="Lundell T."/>
            <person name="Morin E."/>
            <person name="Murat C."/>
            <person name="Sun H."/>
            <person name="Tunlid A."/>
            <person name="Henrissat B."/>
            <person name="Grigoriev I.V."/>
            <person name="Hibbett D.S."/>
            <person name="Martin F."/>
            <person name="Nordberg H.P."/>
            <person name="Cantor M.N."/>
            <person name="Hua S.X."/>
        </authorList>
    </citation>
    <scope>NUCLEOTIDE SEQUENCE [LARGE SCALE GENOMIC DNA]</scope>
    <source>
        <strain evidence="1 2">MAFF 305830</strain>
    </source>
</reference>